<organism evidence="2 3">
    <name type="scientific">Parascedosporium putredinis</name>
    <dbReference type="NCBI Taxonomy" id="1442378"/>
    <lineage>
        <taxon>Eukaryota</taxon>
        <taxon>Fungi</taxon>
        <taxon>Dikarya</taxon>
        <taxon>Ascomycota</taxon>
        <taxon>Pezizomycotina</taxon>
        <taxon>Sordariomycetes</taxon>
        <taxon>Hypocreomycetidae</taxon>
        <taxon>Microascales</taxon>
        <taxon>Microascaceae</taxon>
        <taxon>Parascedosporium</taxon>
    </lineage>
</organism>
<name>A0A9P1HC86_9PEZI</name>
<dbReference type="EMBL" id="CALLCH030000020">
    <property type="protein sequence ID" value="CAI4219676.1"/>
    <property type="molecule type" value="Genomic_DNA"/>
</dbReference>
<accession>A0A9P1HC86</accession>
<gene>
    <name evidence="2" type="ORF">PPNO1_LOCUS9230</name>
</gene>
<feature type="compositionally biased region" description="Polar residues" evidence="1">
    <location>
        <begin position="34"/>
        <end position="44"/>
    </location>
</feature>
<proteinExistence type="predicted"/>
<evidence type="ECO:0000256" key="1">
    <source>
        <dbReference type="SAM" id="MobiDB-lite"/>
    </source>
</evidence>
<comment type="caution">
    <text evidence="2">The sequence shown here is derived from an EMBL/GenBank/DDBJ whole genome shotgun (WGS) entry which is preliminary data.</text>
</comment>
<sequence>MMRRLTTLVRGTGTQLFERAALETDMARRLAGDDTSNAQRTQFSKVPKDSAPSRGFNPAAYVLSCQ</sequence>
<evidence type="ECO:0000313" key="3">
    <source>
        <dbReference type="Proteomes" id="UP000838763"/>
    </source>
</evidence>
<keyword evidence="3" id="KW-1185">Reference proteome</keyword>
<reference evidence="2" key="1">
    <citation type="submission" date="2022-11" db="EMBL/GenBank/DDBJ databases">
        <authorList>
            <person name="Scott C."/>
            <person name="Bruce N."/>
        </authorList>
    </citation>
    <scope>NUCLEOTIDE SEQUENCE</scope>
</reference>
<feature type="region of interest" description="Disordered" evidence="1">
    <location>
        <begin position="29"/>
        <end position="57"/>
    </location>
</feature>
<dbReference type="AlphaFoldDB" id="A0A9P1HC86"/>
<dbReference type="Proteomes" id="UP000838763">
    <property type="component" value="Unassembled WGS sequence"/>
</dbReference>
<protein>
    <submittedName>
        <fullName evidence="2">Uncharacterized protein</fullName>
    </submittedName>
</protein>
<evidence type="ECO:0000313" key="2">
    <source>
        <dbReference type="EMBL" id="CAI4219676.1"/>
    </source>
</evidence>